<organism evidence="2">
    <name type="scientific">Tetraselmis sp. GSL018</name>
    <dbReference type="NCBI Taxonomy" id="582737"/>
    <lineage>
        <taxon>Eukaryota</taxon>
        <taxon>Viridiplantae</taxon>
        <taxon>Chlorophyta</taxon>
        <taxon>core chlorophytes</taxon>
        <taxon>Chlorodendrophyceae</taxon>
        <taxon>Chlorodendrales</taxon>
        <taxon>Chlorodendraceae</taxon>
        <taxon>Tetraselmis</taxon>
    </lineage>
</organism>
<feature type="non-terminal residue" evidence="2">
    <location>
        <position position="1"/>
    </location>
</feature>
<dbReference type="AlphaFoldDB" id="A0A061QIB5"/>
<protein>
    <submittedName>
        <fullName evidence="2">Uncharacterized protein</fullName>
    </submittedName>
</protein>
<feature type="compositionally biased region" description="Low complexity" evidence="1">
    <location>
        <begin position="616"/>
        <end position="649"/>
    </location>
</feature>
<dbReference type="EMBL" id="GBEZ01026969">
    <property type="protein sequence ID" value="JAC60287.1"/>
    <property type="molecule type" value="Transcribed_RNA"/>
</dbReference>
<gene>
    <name evidence="2" type="ORF">TSPGSL018_29340</name>
</gene>
<name>A0A061QIB5_9CHLO</name>
<evidence type="ECO:0000256" key="1">
    <source>
        <dbReference type="SAM" id="MobiDB-lite"/>
    </source>
</evidence>
<evidence type="ECO:0000313" key="2">
    <source>
        <dbReference type="EMBL" id="JAC60287.1"/>
    </source>
</evidence>
<accession>A0A061QIB5</accession>
<feature type="region of interest" description="Disordered" evidence="1">
    <location>
        <begin position="593"/>
        <end position="657"/>
    </location>
</feature>
<reference evidence="2" key="1">
    <citation type="submission" date="2014-05" db="EMBL/GenBank/DDBJ databases">
        <title>The transcriptome of the halophilic microalga Tetraselmis sp. GSL018 isolated from the Great Salt Lake, Utah.</title>
        <authorList>
            <person name="Jinkerson R.E."/>
            <person name="D'Adamo S."/>
            <person name="Posewitz M.C."/>
        </authorList>
    </citation>
    <scope>NUCLEOTIDE SEQUENCE</scope>
    <source>
        <strain evidence="2">GSL018</strain>
    </source>
</reference>
<sequence length="657" mass="71045">VTSNVRQFFADVAAKSTVLLGGFLPGELTPDRLNVSVSLINYIPEQFITGPLSAADAEHIAVYLELQMEYPDALRYESLETGEAINPQQVQNGGGRLIQLVHSEGTSEYTVSLRPNGRATFKGDELLVGLLIMQQTESEGWTFVQPWYGSNQNALWRQQNDLRPRNDFTDTFVPYTTLEIGSGVLPCDCTFPSASAIRDGGFLLKLCLTGPARVRYVIFEEPVLDGLKTPTLEEVDRLQETVVQNAASYGAFDYEPEEGTAGDLLVFPLILVGWDTPEASKDEQAPSVEWQRASSETIQTGYKLFFVVLKESPSGDLFWPPGDEVFEAPYEFEQGQPPVPLSGILNVPALPGFVKSVDIKFVVQKGDRIRPTAQQVSSGEDGLGETPAYRGSFEVLLPGVPTPFSLFGNVSLTGGTGTPSFHRIEQLSERKTYSVFLSLSGRGMLQPTGQPVVLGNVTVPDTTPPTFLALSATEDLSQIEEGLFNIELQVETDEDANVTYTIYKKLKCMTEPSLIDVLLGRAVALTCAQAALGIPVAHGSFEVSGGVPERVRLENVRLSPVDEGTLDSQISPVFEVYLVARDVGDTLGCLSQSCSSDVEPRPQAEGAKPPRPPAPAGRMRGLAPASAPWVPSWAPSMPVSSAPSARSAPTSKDSSRP</sequence>
<proteinExistence type="predicted"/>